<gene>
    <name evidence="2" type="ORF">LCGC14_1238750</name>
</gene>
<feature type="region of interest" description="Disordered" evidence="1">
    <location>
        <begin position="98"/>
        <end position="119"/>
    </location>
</feature>
<proteinExistence type="predicted"/>
<sequence>MPTSKAKIVSGAQNITKVFLIEAQNLGKGATAPSAVFVGNYNTVEYGINDDSVFNFDIPDDWGTGSDIIIKAHWQIDEAFVTNSGEIRWSAAWSATPPDNTEVLDSPTHTGSGNSGDINIPAAAKTLREDNVVTLSGASLSPGDCVGVTISRVAVDGGTPNPAAEPGIVMLHIHYTSDNLGGND</sequence>
<dbReference type="EMBL" id="LAZR01006673">
    <property type="protein sequence ID" value="KKM90428.1"/>
    <property type="molecule type" value="Genomic_DNA"/>
</dbReference>
<feature type="compositionally biased region" description="Polar residues" evidence="1">
    <location>
        <begin position="107"/>
        <end position="117"/>
    </location>
</feature>
<protein>
    <submittedName>
        <fullName evidence="2">Uncharacterized protein</fullName>
    </submittedName>
</protein>
<reference evidence="2" key="1">
    <citation type="journal article" date="2015" name="Nature">
        <title>Complex archaea that bridge the gap between prokaryotes and eukaryotes.</title>
        <authorList>
            <person name="Spang A."/>
            <person name="Saw J.H."/>
            <person name="Jorgensen S.L."/>
            <person name="Zaremba-Niedzwiedzka K."/>
            <person name="Martijn J."/>
            <person name="Lind A.E."/>
            <person name="van Eijk R."/>
            <person name="Schleper C."/>
            <person name="Guy L."/>
            <person name="Ettema T.J."/>
        </authorList>
    </citation>
    <scope>NUCLEOTIDE SEQUENCE</scope>
</reference>
<organism evidence="2">
    <name type="scientific">marine sediment metagenome</name>
    <dbReference type="NCBI Taxonomy" id="412755"/>
    <lineage>
        <taxon>unclassified sequences</taxon>
        <taxon>metagenomes</taxon>
        <taxon>ecological metagenomes</taxon>
    </lineage>
</organism>
<dbReference type="AlphaFoldDB" id="A0A0F9LAJ2"/>
<name>A0A0F9LAJ2_9ZZZZ</name>
<accession>A0A0F9LAJ2</accession>
<comment type="caution">
    <text evidence="2">The sequence shown here is derived from an EMBL/GenBank/DDBJ whole genome shotgun (WGS) entry which is preliminary data.</text>
</comment>
<evidence type="ECO:0000313" key="2">
    <source>
        <dbReference type="EMBL" id="KKM90428.1"/>
    </source>
</evidence>
<evidence type="ECO:0000256" key="1">
    <source>
        <dbReference type="SAM" id="MobiDB-lite"/>
    </source>
</evidence>